<dbReference type="InterPro" id="IPR000300">
    <property type="entry name" value="IPPc"/>
</dbReference>
<dbReference type="FunFam" id="3.60.10.10:FF:000017">
    <property type="entry name" value="Type I inositol polyphosphate 5-phosphatase 5"/>
    <property type="match status" value="1"/>
</dbReference>
<evidence type="ECO:0000313" key="6">
    <source>
        <dbReference type="Proteomes" id="UP000092600"/>
    </source>
</evidence>
<comment type="caution">
    <text evidence="5">The sequence shown here is derived from an EMBL/GenBank/DDBJ whole genome shotgun (WGS) entry which is preliminary data.</text>
</comment>
<dbReference type="STRING" id="4615.A0A199W722"/>
<dbReference type="PANTHER" id="PTHR45666:SF20">
    <property type="entry name" value="TYPE I INOSITOL POLYPHOSPHATE 5-PHOSPHATASE 10"/>
    <property type="match status" value="1"/>
</dbReference>
<dbReference type="GO" id="GO:0034485">
    <property type="term" value="F:phosphatidylinositol-3,4,5-trisphosphate 5-phosphatase activity"/>
    <property type="evidence" value="ECO:0007669"/>
    <property type="project" value="TreeGrafter"/>
</dbReference>
<feature type="domain" description="Inositol polyphosphate-related phosphatase" evidence="4">
    <location>
        <begin position="243"/>
        <end position="508"/>
    </location>
</feature>
<sequence>MPFTNDGKKKFFLQKAIGSKEKKGAKRTESSINSSLDFGGSPTYPETASSPSLFKSFSVNEAERKSLSFNTFCSPITNNVNIEAFRIFVATWNVGGKCPDVGLNLDDFLPTDDHSDIYVLGFQEIVPLNAGNVLVIEDNEPAIRWLTLINQALNRPIDADSNSFSFNPSPSSISASCHPPTLDTTISSHSKTASGSVIFQKPSLKAASKIFRPVNRRRLKSCNCPVEFTKTLYKDSCFRCPQANVSESDSSEEDDEEDGTEDFSSFFTVNGKPSAFSEQLRYNLIATKQMVGIFVSVWVRKDLVQHIGHLRLSCVGRGIMGYLGNKGCISVSMTLHQTSFCFVCSHLASGEKEGDELRRNSDVIEILKHTQFRRICRRAGRKIPEKILEHDRIIWLGDLNYRIALSYSETKKLLEENNWDELFEKDQLKIEREAGRVFKGWNEGKIYFAPTYKYSYNSDAYAGETVTCDRILWRGDGIVQLSYFRGESKFSDHRPVCAVFIVEVELLDPRLKKGSSTSNMKVGAEELLPKSRKFFPNKSCFYLRWLLMEEIPRLILPLFGFIWGQISCSDPRGHLHAPQECKKWSGCAKLSTFAPASFVDFIISQDEEDKDAVVS</sequence>
<dbReference type="Gene3D" id="3.60.10.10">
    <property type="entry name" value="Endonuclease/exonuclease/phosphatase"/>
    <property type="match status" value="2"/>
</dbReference>
<dbReference type="GO" id="GO:0004445">
    <property type="term" value="F:inositol-polyphosphate 5-phosphatase activity"/>
    <property type="evidence" value="ECO:0007669"/>
    <property type="project" value="InterPro"/>
</dbReference>
<dbReference type="SUPFAM" id="SSF56219">
    <property type="entry name" value="DNase I-like"/>
    <property type="match status" value="1"/>
</dbReference>
<dbReference type="GO" id="GO:0046856">
    <property type="term" value="P:phosphatidylinositol dephosphorylation"/>
    <property type="evidence" value="ECO:0007669"/>
    <property type="project" value="InterPro"/>
</dbReference>
<evidence type="ECO:0000256" key="3">
    <source>
        <dbReference type="SAM" id="MobiDB-lite"/>
    </source>
</evidence>
<dbReference type="EMBL" id="LSRQ01000144">
    <property type="protein sequence ID" value="OAY84998.1"/>
    <property type="molecule type" value="Genomic_DNA"/>
</dbReference>
<evidence type="ECO:0000256" key="1">
    <source>
        <dbReference type="ARBA" id="ARBA00010768"/>
    </source>
</evidence>
<feature type="region of interest" description="Disordered" evidence="3">
    <location>
        <begin position="20"/>
        <end position="43"/>
    </location>
</feature>
<reference evidence="5 6" key="1">
    <citation type="journal article" date="2016" name="DNA Res.">
        <title>The draft genome of MD-2 pineapple using hybrid error correction of long reads.</title>
        <authorList>
            <person name="Redwan R.M."/>
            <person name="Saidin A."/>
            <person name="Kumar S.V."/>
        </authorList>
    </citation>
    <scope>NUCLEOTIDE SEQUENCE [LARGE SCALE GENOMIC DNA]</scope>
    <source>
        <strain evidence="6">cv. MD2</strain>
        <tissue evidence="5">Leaf</tissue>
    </source>
</reference>
<dbReference type="AlphaFoldDB" id="A0A199W722"/>
<dbReference type="Proteomes" id="UP000092600">
    <property type="component" value="Unassembled WGS sequence"/>
</dbReference>
<keyword evidence="2" id="KW-0378">Hydrolase</keyword>
<dbReference type="GO" id="GO:0004439">
    <property type="term" value="F:phosphatidylinositol-4,5-bisphosphate 5-phosphatase activity"/>
    <property type="evidence" value="ECO:0007669"/>
    <property type="project" value="TreeGrafter"/>
</dbReference>
<comment type="similarity">
    <text evidence="1">Belongs to the inositol polyphosphate 5-phosphatase family.</text>
</comment>
<name>A0A199W722_ANACO</name>
<dbReference type="PANTHER" id="PTHR45666">
    <property type="entry name" value="TYPE IV INOSITOL POLYPHOSPHATE 5-PHOSPHATASE 9"/>
    <property type="match status" value="1"/>
</dbReference>
<protein>
    <submittedName>
        <fullName evidence="5">Type I inositol polyphosphate 5-phosphatase 10</fullName>
    </submittedName>
</protein>
<proteinExistence type="inferred from homology"/>
<organism evidence="5 6">
    <name type="scientific">Ananas comosus</name>
    <name type="common">Pineapple</name>
    <name type="synonym">Ananas ananas</name>
    <dbReference type="NCBI Taxonomy" id="4615"/>
    <lineage>
        <taxon>Eukaryota</taxon>
        <taxon>Viridiplantae</taxon>
        <taxon>Streptophyta</taxon>
        <taxon>Embryophyta</taxon>
        <taxon>Tracheophyta</taxon>
        <taxon>Spermatophyta</taxon>
        <taxon>Magnoliopsida</taxon>
        <taxon>Liliopsida</taxon>
        <taxon>Poales</taxon>
        <taxon>Bromeliaceae</taxon>
        <taxon>Bromelioideae</taxon>
        <taxon>Ananas</taxon>
    </lineage>
</organism>
<evidence type="ECO:0000313" key="5">
    <source>
        <dbReference type="EMBL" id="OAY84998.1"/>
    </source>
</evidence>
<gene>
    <name evidence="5" type="ORF">ACMD2_08049</name>
</gene>
<feature type="compositionally biased region" description="Basic and acidic residues" evidence="3">
    <location>
        <begin position="20"/>
        <end position="29"/>
    </location>
</feature>
<evidence type="ECO:0000256" key="2">
    <source>
        <dbReference type="ARBA" id="ARBA00022801"/>
    </source>
</evidence>
<dbReference type="InterPro" id="IPR045849">
    <property type="entry name" value="IP5P_plant"/>
</dbReference>
<accession>A0A199W722</accession>
<dbReference type="SMART" id="SM00128">
    <property type="entry name" value="IPPc"/>
    <property type="match status" value="1"/>
</dbReference>
<dbReference type="Pfam" id="PF22669">
    <property type="entry name" value="Exo_endo_phos2"/>
    <property type="match status" value="1"/>
</dbReference>
<evidence type="ECO:0000259" key="4">
    <source>
        <dbReference type="SMART" id="SM00128"/>
    </source>
</evidence>
<dbReference type="InterPro" id="IPR036691">
    <property type="entry name" value="Endo/exonu/phosph_ase_sf"/>
</dbReference>